<dbReference type="GO" id="GO:1901255">
    <property type="term" value="P:nucleotide-excision repair involved in interstrand cross-link repair"/>
    <property type="evidence" value="ECO:0007669"/>
    <property type="project" value="TreeGrafter"/>
</dbReference>
<dbReference type="AlphaFoldDB" id="A0A915DY22"/>
<comment type="similarity">
    <text evidence="2">Belongs to the XPF family.</text>
</comment>
<evidence type="ECO:0000256" key="1">
    <source>
        <dbReference type="ARBA" id="ARBA00004123"/>
    </source>
</evidence>
<feature type="domain" description="ERCC4" evidence="12">
    <location>
        <begin position="699"/>
        <end position="779"/>
    </location>
</feature>
<dbReference type="Gene3D" id="3.40.50.10130">
    <property type="match status" value="1"/>
</dbReference>
<evidence type="ECO:0000256" key="10">
    <source>
        <dbReference type="ARBA" id="ARBA00072370"/>
    </source>
</evidence>
<keyword evidence="8" id="KW-0234">DNA repair</keyword>
<dbReference type="GO" id="GO:0000014">
    <property type="term" value="F:single-stranded DNA endodeoxyribonuclease activity"/>
    <property type="evidence" value="ECO:0007669"/>
    <property type="project" value="TreeGrafter"/>
</dbReference>
<name>A0A915DY22_9BILA</name>
<accession>A0A915DY22</accession>
<evidence type="ECO:0000256" key="3">
    <source>
        <dbReference type="ARBA" id="ARBA00022722"/>
    </source>
</evidence>
<dbReference type="Pfam" id="PF02732">
    <property type="entry name" value="ERCC4"/>
    <property type="match status" value="1"/>
</dbReference>
<dbReference type="InterPro" id="IPR006166">
    <property type="entry name" value="ERCC4_domain"/>
</dbReference>
<evidence type="ECO:0000256" key="9">
    <source>
        <dbReference type="ARBA" id="ARBA00023242"/>
    </source>
</evidence>
<keyword evidence="13" id="KW-1185">Reference proteome</keyword>
<dbReference type="InterPro" id="IPR047520">
    <property type="entry name" value="XPF_nuclease"/>
</dbReference>
<dbReference type="SUPFAM" id="SSF52980">
    <property type="entry name" value="Restriction endonuclease-like"/>
    <property type="match status" value="1"/>
</dbReference>
<keyword evidence="5" id="KW-0227">DNA damage</keyword>
<evidence type="ECO:0000256" key="2">
    <source>
        <dbReference type="ARBA" id="ARBA00010015"/>
    </source>
</evidence>
<evidence type="ECO:0000256" key="11">
    <source>
        <dbReference type="SAM" id="MobiDB-lite"/>
    </source>
</evidence>
<evidence type="ECO:0000256" key="5">
    <source>
        <dbReference type="ARBA" id="ARBA00022763"/>
    </source>
</evidence>
<dbReference type="Proteomes" id="UP000887574">
    <property type="component" value="Unplaced"/>
</dbReference>
<proteinExistence type="inferred from homology"/>
<dbReference type="GO" id="GO:0003684">
    <property type="term" value="F:damaged DNA binding"/>
    <property type="evidence" value="ECO:0007669"/>
    <property type="project" value="TreeGrafter"/>
</dbReference>
<sequence length="979" mass="111786">MDKQLEANNESNNGLYNAKNKPPDGEQKFPLLPYETNLMVDSFVDDVLFVVGRGLGVEQLFLNHLHLYSDNRSTVLIINTTAEDEHYFLEKLKPFHKQCPPKIMTAEVLSKDRELIYRIGGVQFITSRILMVDLLIDRVPLDKIAGILVYRAHQILTSFQESFILRLFREKRKNDKLYVKRVILVPRFDDGVKKCFDTKAAKFTQISLELPHNQRRIRNCLKEIMNTCVRDLKACTHGVDVQVESDALAPAAGLQQTRLEMDLRKKTLLLSERQERILTDLHMLRILLHKVEDMDPTNAWAYICKIRNDKDVLEKNSGWIFTPTASTVFSNAESLVFVKDPSGYRTITPPAKWSGLNSVLEELASKILRRQQEGDTTDSPVLVLVSNEQTCRQLIDLVKFGRDKFCWMLTKNSAGLKRSDDLAPQPLTKPMWNAVNIVFYDSQVNEKDRLELLGQVKDQQKKAGRETRKRCGKKLMNELDTKQPRLAKFGITRYSSEKTIANQIEDARNKKRRLPKSIELVPEGMLPEDPLTDHYFTDLVSMDNDSALCLMLTISPPKVCDANKNGINLSNLRSMLVFLSLGDRYNLLNCLETLKPAHVVLHNSDIVSTRLIESFKAHNPDHPLEIYALMYTDTTEEERYLVSIQREQAAFESLIKEQGVLMVPTEFDVTRDSASQLRRMTLQRDSRSSQPAEKDIQPKIVIDMREFNSELPTVLYCRGIDLQAATLEVGDYILSNEICVERKALDDLSQSLHNGRVFKQVEQMLRNYPKTILLVESSEKFRQRKVNGGPFQGELSRRSRETRSLLTMLIRAHPQLTLLWSFSPSHSAELFEEIKLDQPNPDVDVATSIRSDDLFRENGEEVDLMAAENENEIISVNPATSNCRSMRLNTVLKRQLLNLPGFLAGDVERLMRNCASAAFQPSKSTADDAPEEDNSLPVSNLNQLVRATPEKMAHLLGNAKQSEVLGDFFQIDFRFAPMK</sequence>
<evidence type="ECO:0000256" key="6">
    <source>
        <dbReference type="ARBA" id="ARBA00022801"/>
    </source>
</evidence>
<keyword evidence="6" id="KW-0378">Hydrolase</keyword>
<dbReference type="InterPro" id="IPR011335">
    <property type="entry name" value="Restrct_endonuc-II-like"/>
</dbReference>
<protein>
    <recommendedName>
        <fullName evidence="10">DNA repair endonuclease XPF</fullName>
    </recommendedName>
</protein>
<comment type="subcellular location">
    <subcellularLocation>
        <location evidence="1">Nucleus</location>
    </subcellularLocation>
</comment>
<evidence type="ECO:0000256" key="8">
    <source>
        <dbReference type="ARBA" id="ARBA00023204"/>
    </source>
</evidence>
<organism evidence="13 14">
    <name type="scientific">Ditylenchus dipsaci</name>
    <dbReference type="NCBI Taxonomy" id="166011"/>
    <lineage>
        <taxon>Eukaryota</taxon>
        <taxon>Metazoa</taxon>
        <taxon>Ecdysozoa</taxon>
        <taxon>Nematoda</taxon>
        <taxon>Chromadorea</taxon>
        <taxon>Rhabditida</taxon>
        <taxon>Tylenchina</taxon>
        <taxon>Tylenchomorpha</taxon>
        <taxon>Sphaerularioidea</taxon>
        <taxon>Anguinidae</taxon>
        <taxon>Anguininae</taxon>
        <taxon>Ditylenchus</taxon>
    </lineage>
</organism>
<evidence type="ECO:0000313" key="13">
    <source>
        <dbReference type="Proteomes" id="UP000887574"/>
    </source>
</evidence>
<dbReference type="PANTHER" id="PTHR10150:SF0">
    <property type="entry name" value="DNA REPAIR ENDONUCLEASE XPF"/>
    <property type="match status" value="1"/>
</dbReference>
<keyword evidence="9" id="KW-0539">Nucleus</keyword>
<keyword evidence="3" id="KW-0540">Nuclease</keyword>
<feature type="region of interest" description="Disordered" evidence="11">
    <location>
        <begin position="1"/>
        <end position="24"/>
    </location>
</feature>
<reference evidence="14" key="1">
    <citation type="submission" date="2022-11" db="UniProtKB">
        <authorList>
            <consortium name="WormBaseParasite"/>
        </authorList>
    </citation>
    <scope>IDENTIFICATION</scope>
</reference>
<dbReference type="CDD" id="cd20078">
    <property type="entry name" value="XPF_nuclease_XPF_euk"/>
    <property type="match status" value="1"/>
</dbReference>
<dbReference type="FunFam" id="3.40.50.10130:FF:000002">
    <property type="entry name" value="DNA repair endonuclease XPF"/>
    <property type="match status" value="1"/>
</dbReference>
<keyword evidence="7" id="KW-0238">DNA-binding</keyword>
<dbReference type="SMART" id="SM00891">
    <property type="entry name" value="ERCC4"/>
    <property type="match status" value="1"/>
</dbReference>
<dbReference type="GO" id="GO:0000110">
    <property type="term" value="C:nucleotide-excision repair factor 1 complex"/>
    <property type="evidence" value="ECO:0007669"/>
    <property type="project" value="TreeGrafter"/>
</dbReference>
<dbReference type="GO" id="GO:0003697">
    <property type="term" value="F:single-stranded DNA binding"/>
    <property type="evidence" value="ECO:0007669"/>
    <property type="project" value="TreeGrafter"/>
</dbReference>
<dbReference type="PANTHER" id="PTHR10150">
    <property type="entry name" value="DNA REPAIR ENDONUCLEASE XPF"/>
    <property type="match status" value="1"/>
</dbReference>
<evidence type="ECO:0000256" key="4">
    <source>
        <dbReference type="ARBA" id="ARBA00022759"/>
    </source>
</evidence>
<dbReference type="GO" id="GO:0000724">
    <property type="term" value="P:double-strand break repair via homologous recombination"/>
    <property type="evidence" value="ECO:0007669"/>
    <property type="project" value="TreeGrafter"/>
</dbReference>
<dbReference type="GO" id="GO:0000712">
    <property type="term" value="P:resolution of meiotic recombination intermediates"/>
    <property type="evidence" value="ECO:0007669"/>
    <property type="project" value="TreeGrafter"/>
</dbReference>
<evidence type="ECO:0000256" key="7">
    <source>
        <dbReference type="ARBA" id="ARBA00023125"/>
    </source>
</evidence>
<dbReference type="WBParaSite" id="jg24895">
    <property type="protein sequence ID" value="jg24895"/>
    <property type="gene ID" value="jg24895"/>
</dbReference>
<evidence type="ECO:0000259" key="12">
    <source>
        <dbReference type="SMART" id="SM00891"/>
    </source>
</evidence>
<evidence type="ECO:0000313" key="14">
    <source>
        <dbReference type="WBParaSite" id="jg24895"/>
    </source>
</evidence>
<feature type="compositionally biased region" description="Polar residues" evidence="11">
    <location>
        <begin position="1"/>
        <end position="15"/>
    </location>
</feature>
<keyword evidence="4" id="KW-0255">Endonuclease</keyword>